<organism evidence="1">
    <name type="scientific">Klebsiella pneumoniae</name>
    <dbReference type="NCBI Taxonomy" id="573"/>
    <lineage>
        <taxon>Bacteria</taxon>
        <taxon>Pseudomonadati</taxon>
        <taxon>Pseudomonadota</taxon>
        <taxon>Gammaproteobacteria</taxon>
        <taxon>Enterobacterales</taxon>
        <taxon>Enterobacteriaceae</taxon>
        <taxon>Klebsiella/Raoultella group</taxon>
        <taxon>Klebsiella</taxon>
        <taxon>Klebsiella pneumoniae complex</taxon>
    </lineage>
</organism>
<geneLocation type="plasmid" evidence="1">
    <name>pK29</name>
</geneLocation>
<keyword evidence="1" id="KW-0614">Plasmid</keyword>
<proteinExistence type="predicted"/>
<sequence>MFDALLVCLVTQWYITIIKAGWRWCIMLKRPSLSVLSDSPVHRTTYPAGLCLGYSSLYLFLQLYP</sequence>
<dbReference type="AlphaFoldDB" id="A7KFU3"/>
<evidence type="ECO:0000313" key="1">
    <source>
        <dbReference type="EMBL" id="ABQ02811.1"/>
    </source>
</evidence>
<protein>
    <submittedName>
        <fullName evidence="1">Uncharacterized protein</fullName>
    </submittedName>
</protein>
<reference evidence="1" key="2">
    <citation type="submission" date="2007-01" db="EMBL/GenBank/DDBJ databases">
        <authorList>
            <person name="Chen Y.-T."/>
            <person name="Wu K.-M."/>
            <person name="Liao T.-L."/>
            <person name="Shiau Y.-R."/>
            <person name="Yan J.-J."/>
            <person name="Su I.-J."/>
            <person name="Lauderdale T.-L."/>
            <person name="Tsai S.-F."/>
        </authorList>
    </citation>
    <scope>NUCLEOTIDE SEQUENCE</scope>
    <source>
        <strain evidence="1">NK29</strain>
        <plasmid evidence="1">pK29</plasmid>
    </source>
</reference>
<accession>A7KFU3</accession>
<reference evidence="1" key="1">
    <citation type="journal article" date="2007" name="Antimicrob. Agents Chemother.">
        <title>Sequencing and comparative genomic analysis of pK29, a 269-kilobase conjugative plasmid encoding CMY-8 and CTX-M-3 beta-lactamases in Klebsiella pneumoniae.</title>
        <authorList>
            <person name="Chen Y.T."/>
            <person name="Lauderdale T.L."/>
            <person name="Liao T.L."/>
            <person name="Shiau Y.R."/>
            <person name="Shu H.Y."/>
            <person name="Wu K.M."/>
            <person name="Yan J.J."/>
            <person name="Su I.J."/>
            <person name="Tsai S.F."/>
        </authorList>
    </citation>
    <scope>NUCLEOTIDE SEQUENCE</scope>
    <source>
        <strain evidence="1">NK29</strain>
        <plasmid evidence="1">pK29</plasmid>
    </source>
</reference>
<dbReference type="EMBL" id="EF382672">
    <property type="protein sequence ID" value="ABQ02811.1"/>
    <property type="molecule type" value="Genomic_DNA"/>
</dbReference>
<name>A7KFU3_KLEPN</name>